<keyword evidence="3" id="KW-1185">Reference proteome</keyword>
<sequence>MRKRPMTSSSSRSTGSSFMSMALGAPPGLGCLGVNAQKPGQGSKQGVSAPSGQDGPPLLPAPGDRPDGCAAAAAAGPGVPEPGDLAPASPKHITALLSGRSRISRLTCSGKAANGSKLKQLLWHCTQSPALDKLAVRCPIEGPMVMRTALLKMASDEEVKLPAGRQPRPRKLCVPSGVTSLHFARALVTLINANKAILRTLELEEVLQCYEQVVDSVLASRGLLGEPQGAGALRHGRRRRAGAAVVAVSALRALRSLDVEVLCGATTPREERAEASEAVVRAALAPAAAEAAVRVRYLRPRHSPQHRCPCMPSPPAFIYLQPPVYYYGYDYFEDYNEYYDEEAESLGEEEEEEEENAEEEEEESSEGEGEGGEED</sequence>
<accession>A0AAV7X4Q7</accession>
<evidence type="ECO:0000313" key="2">
    <source>
        <dbReference type="EMBL" id="KAJ1518999.1"/>
    </source>
</evidence>
<evidence type="ECO:0000313" key="3">
    <source>
        <dbReference type="Proteomes" id="UP001075354"/>
    </source>
</evidence>
<evidence type="ECO:0000256" key="1">
    <source>
        <dbReference type="SAM" id="MobiDB-lite"/>
    </source>
</evidence>
<proteinExistence type="predicted"/>
<dbReference type="Proteomes" id="UP001075354">
    <property type="component" value="Unassembled WGS sequence"/>
</dbReference>
<organism evidence="2 3">
    <name type="scientific">Megalurothrips usitatus</name>
    <name type="common">bean blossom thrips</name>
    <dbReference type="NCBI Taxonomy" id="439358"/>
    <lineage>
        <taxon>Eukaryota</taxon>
        <taxon>Metazoa</taxon>
        <taxon>Ecdysozoa</taxon>
        <taxon>Arthropoda</taxon>
        <taxon>Hexapoda</taxon>
        <taxon>Insecta</taxon>
        <taxon>Pterygota</taxon>
        <taxon>Neoptera</taxon>
        <taxon>Paraneoptera</taxon>
        <taxon>Thysanoptera</taxon>
        <taxon>Terebrantia</taxon>
        <taxon>Thripoidea</taxon>
        <taxon>Thripidae</taxon>
        <taxon>Megalurothrips</taxon>
    </lineage>
</organism>
<dbReference type="AlphaFoldDB" id="A0AAV7X4Q7"/>
<gene>
    <name evidence="2" type="ORF">ONE63_011380</name>
</gene>
<feature type="compositionally biased region" description="Low complexity" evidence="1">
    <location>
        <begin position="68"/>
        <end position="84"/>
    </location>
</feature>
<dbReference type="EMBL" id="JAPTSV010000795">
    <property type="protein sequence ID" value="KAJ1518999.1"/>
    <property type="molecule type" value="Genomic_DNA"/>
</dbReference>
<feature type="region of interest" description="Disordered" evidence="1">
    <location>
        <begin position="338"/>
        <end position="375"/>
    </location>
</feature>
<feature type="compositionally biased region" description="Polar residues" evidence="1">
    <location>
        <begin position="38"/>
        <end position="51"/>
    </location>
</feature>
<reference evidence="2" key="1">
    <citation type="submission" date="2022-12" db="EMBL/GenBank/DDBJ databases">
        <title>Chromosome-level genome assembly of the bean flower thrips Megalurothrips usitatus.</title>
        <authorList>
            <person name="Ma L."/>
            <person name="Liu Q."/>
            <person name="Li H."/>
            <person name="Cai W."/>
        </authorList>
    </citation>
    <scope>NUCLEOTIDE SEQUENCE</scope>
    <source>
        <strain evidence="2">Cailab_2022a</strain>
    </source>
</reference>
<name>A0AAV7X4Q7_9NEOP</name>
<feature type="region of interest" description="Disordered" evidence="1">
    <location>
        <begin position="1"/>
        <end position="90"/>
    </location>
</feature>
<feature type="compositionally biased region" description="Low complexity" evidence="1">
    <location>
        <begin position="1"/>
        <end position="33"/>
    </location>
</feature>
<comment type="caution">
    <text evidence="2">The sequence shown here is derived from an EMBL/GenBank/DDBJ whole genome shotgun (WGS) entry which is preliminary data.</text>
</comment>
<protein>
    <submittedName>
        <fullName evidence="2">Uncharacterized protein</fullName>
    </submittedName>
</protein>